<feature type="domain" description="Cyclic nucleotide-binding" evidence="4">
    <location>
        <begin position="17"/>
        <end position="99"/>
    </location>
</feature>
<dbReference type="AlphaFoldDB" id="A0A3R9RBS4"/>
<dbReference type="SUPFAM" id="SSF81301">
    <property type="entry name" value="Nucleotidyltransferase"/>
    <property type="match status" value="1"/>
</dbReference>
<gene>
    <name evidence="6" type="ORF">D7Z54_18675</name>
</gene>
<dbReference type="SUPFAM" id="SSF54631">
    <property type="entry name" value="CBS-domain pair"/>
    <property type="match status" value="1"/>
</dbReference>
<dbReference type="InterPro" id="IPR000595">
    <property type="entry name" value="cNMP-bd_dom"/>
</dbReference>
<feature type="domain" description="CBS" evidence="5">
    <location>
        <begin position="178"/>
        <end position="234"/>
    </location>
</feature>
<dbReference type="EMBL" id="RBVX01000020">
    <property type="protein sequence ID" value="RSL31824.1"/>
    <property type="molecule type" value="Genomic_DNA"/>
</dbReference>
<dbReference type="Pfam" id="PF00027">
    <property type="entry name" value="cNMP_binding"/>
    <property type="match status" value="1"/>
</dbReference>
<dbReference type="InterPro" id="IPR018490">
    <property type="entry name" value="cNMP-bd_dom_sf"/>
</dbReference>
<evidence type="ECO:0000256" key="2">
    <source>
        <dbReference type="ARBA" id="ARBA00023159"/>
    </source>
</evidence>
<proteinExistence type="predicted"/>
<dbReference type="InterPro" id="IPR046342">
    <property type="entry name" value="CBS_dom_sf"/>
</dbReference>
<dbReference type="Gene3D" id="3.10.580.10">
    <property type="entry name" value="CBS-domain"/>
    <property type="match status" value="1"/>
</dbReference>
<dbReference type="Pfam" id="PF03445">
    <property type="entry name" value="DUF294"/>
    <property type="match status" value="1"/>
</dbReference>
<keyword evidence="2" id="KW-0010">Activator</keyword>
<dbReference type="Proteomes" id="UP000275076">
    <property type="component" value="Unassembled WGS sequence"/>
</dbReference>
<dbReference type="CDD" id="cd05401">
    <property type="entry name" value="NT_GlnE_GlnD_like"/>
    <property type="match status" value="1"/>
</dbReference>
<dbReference type="InterPro" id="IPR014710">
    <property type="entry name" value="RmlC-like_jellyroll"/>
</dbReference>
<dbReference type="SMART" id="SM00116">
    <property type="entry name" value="CBS"/>
    <property type="match status" value="2"/>
</dbReference>
<reference evidence="6 7" key="1">
    <citation type="submission" date="2018-10" db="EMBL/GenBank/DDBJ databases">
        <title>Draft genome sequence of Bacillus salarius IM0101, isolated from a hypersaline soil in Inner Mongolia, China.</title>
        <authorList>
            <person name="Yamprayoonswat W."/>
            <person name="Boonvisut S."/>
            <person name="Jumpathong W."/>
            <person name="Sittihan S."/>
            <person name="Ruangsuj P."/>
            <person name="Wanthongcharoen S."/>
            <person name="Thongpramul N."/>
            <person name="Pimmason S."/>
            <person name="Yu B."/>
            <person name="Yasawong M."/>
        </authorList>
    </citation>
    <scope>NUCLEOTIDE SEQUENCE [LARGE SCALE GENOMIC DNA]</scope>
    <source>
        <strain evidence="6 7">IM0101</strain>
    </source>
</reference>
<dbReference type="InterPro" id="IPR043519">
    <property type="entry name" value="NT_sf"/>
</dbReference>
<evidence type="ECO:0000259" key="5">
    <source>
        <dbReference type="PROSITE" id="PS51371"/>
    </source>
</evidence>
<dbReference type="OrthoDB" id="9810963at2"/>
<accession>A0A3R9RBS4</accession>
<comment type="caution">
    <text evidence="6">The sequence shown here is derived from an EMBL/GenBank/DDBJ whole genome shotgun (WGS) entry which is preliminary data.</text>
</comment>
<dbReference type="Gene3D" id="3.30.460.10">
    <property type="entry name" value="Beta Polymerase, domain 2"/>
    <property type="match status" value="1"/>
</dbReference>
<dbReference type="GO" id="GO:0008773">
    <property type="term" value="F:[protein-PII] uridylyltransferase activity"/>
    <property type="evidence" value="ECO:0007669"/>
    <property type="project" value="InterPro"/>
</dbReference>
<organism evidence="6 7">
    <name type="scientific">Salibacterium salarium</name>
    <dbReference type="NCBI Taxonomy" id="284579"/>
    <lineage>
        <taxon>Bacteria</taxon>
        <taxon>Bacillati</taxon>
        <taxon>Bacillota</taxon>
        <taxon>Bacilli</taxon>
        <taxon>Bacillales</taxon>
        <taxon>Bacillaceae</taxon>
    </lineage>
</organism>
<dbReference type="Pfam" id="PF00571">
    <property type="entry name" value="CBS"/>
    <property type="match status" value="2"/>
</dbReference>
<dbReference type="SUPFAM" id="SSF51206">
    <property type="entry name" value="cAMP-binding domain-like"/>
    <property type="match status" value="1"/>
</dbReference>
<keyword evidence="1 3" id="KW-0129">CBS domain</keyword>
<evidence type="ECO:0000313" key="7">
    <source>
        <dbReference type="Proteomes" id="UP000275076"/>
    </source>
</evidence>
<keyword evidence="7" id="KW-1185">Reference proteome</keyword>
<dbReference type="Gene3D" id="2.60.120.10">
    <property type="entry name" value="Jelly Rolls"/>
    <property type="match status" value="1"/>
</dbReference>
<protein>
    <submittedName>
        <fullName evidence="6">Cyclic nucleotide-binding/CBS domain-containing protein</fullName>
    </submittedName>
</protein>
<feature type="domain" description="CBS" evidence="5">
    <location>
        <begin position="243"/>
        <end position="302"/>
    </location>
</feature>
<evidence type="ECO:0000256" key="1">
    <source>
        <dbReference type="ARBA" id="ARBA00023122"/>
    </source>
</evidence>
<dbReference type="RefSeq" id="WP_125557841.1">
    <property type="nucleotide sequence ID" value="NZ_RBVX01000020.1"/>
</dbReference>
<dbReference type="CDD" id="cd00038">
    <property type="entry name" value="CAP_ED"/>
    <property type="match status" value="1"/>
</dbReference>
<dbReference type="PANTHER" id="PTHR43080">
    <property type="entry name" value="CBS DOMAIN-CONTAINING PROTEIN CBSX3, MITOCHONDRIAL"/>
    <property type="match status" value="1"/>
</dbReference>
<sequence>MEQINNPYAKQISNHPLFSGATAAEFSDLIKDCTLKSYKKAEKILFSHSPRDGFLLMLDGTTEIYVSLRDTHKDNEVLEVLEPGEIIGFSSLADFLGEPTVQEHSYTVEVQAVEEAVCLYIPSHVLQLVWHREEVRDYVLRQVAMRLQDIYASLAEQVHLANQWGESDPFIQRVQDMMSSPVTAVTEDTPIYEVADKMVNHNASSIIVEKKNGDLAGIITEKDLVERVIASRKTGDEKATDVMSENPYIITTQSYYYEAMSSFLMNGVKHLPVADEHNKNRIVGIITLADLLKKQNRGKFDILKEIESSTKDNLSDVTAAIYDVLANLIHDAIPALHTTEIVTKLYDRLVRHCVDMAQQNIKEKYGEPPTAFAFYLMGSGGRAEQFMLTDQDHFLVYEEVEETHVKEKVDQYFRALGNEIVIWLERAGYKRCDGNMMASESSWRGTVKDWSHRLRTWGLRATNENILLGHNFLAFRFLHGDESLHEYFKSTVRAQFERSRIFLYRAAEQEKNNPVPTLNHPIRALFRVQKQHIDIKKHALFPFHHSLQILAAHHGIFGKTPLEIIDIFQERSIMEAAYVDELRFAYEIIVKIRIEQSWNRFKRQESNTSEIVFTQMKSRDKEALIIALKTIRSLQNKVLTTFGMK</sequence>
<dbReference type="PROSITE" id="PS51371">
    <property type="entry name" value="CBS"/>
    <property type="match status" value="2"/>
</dbReference>
<name>A0A3R9RBS4_9BACI</name>
<dbReference type="InterPro" id="IPR000644">
    <property type="entry name" value="CBS_dom"/>
</dbReference>
<evidence type="ECO:0000313" key="6">
    <source>
        <dbReference type="EMBL" id="RSL31824.1"/>
    </source>
</evidence>
<dbReference type="InterPro" id="IPR005105">
    <property type="entry name" value="GlnD_Uridyltrans_N"/>
</dbReference>
<evidence type="ECO:0000259" key="4">
    <source>
        <dbReference type="PROSITE" id="PS50042"/>
    </source>
</evidence>
<dbReference type="InterPro" id="IPR051257">
    <property type="entry name" value="Diverse_CBS-Domain"/>
</dbReference>
<dbReference type="InterPro" id="IPR018821">
    <property type="entry name" value="DUF294_put_nucleoTrafse_sb-bd"/>
</dbReference>
<dbReference type="PROSITE" id="PS50042">
    <property type="entry name" value="CNMP_BINDING_3"/>
    <property type="match status" value="1"/>
</dbReference>
<dbReference type="Pfam" id="PF10335">
    <property type="entry name" value="DUF294_C"/>
    <property type="match status" value="1"/>
</dbReference>
<dbReference type="PANTHER" id="PTHR43080:SF2">
    <property type="entry name" value="CBS DOMAIN-CONTAINING PROTEIN"/>
    <property type="match status" value="1"/>
</dbReference>
<evidence type="ECO:0000256" key="3">
    <source>
        <dbReference type="PROSITE-ProRule" id="PRU00703"/>
    </source>
</evidence>